<accession>A0A067JP12</accession>
<gene>
    <name evidence="1" type="ORF">JCGZ_26527</name>
</gene>
<name>A0A067JP12_JATCU</name>
<evidence type="ECO:0000313" key="2">
    <source>
        <dbReference type="Proteomes" id="UP000027138"/>
    </source>
</evidence>
<keyword evidence="2" id="KW-1185">Reference proteome</keyword>
<organism evidence="1 2">
    <name type="scientific">Jatropha curcas</name>
    <name type="common">Barbados nut</name>
    <dbReference type="NCBI Taxonomy" id="180498"/>
    <lineage>
        <taxon>Eukaryota</taxon>
        <taxon>Viridiplantae</taxon>
        <taxon>Streptophyta</taxon>
        <taxon>Embryophyta</taxon>
        <taxon>Tracheophyta</taxon>
        <taxon>Spermatophyta</taxon>
        <taxon>Magnoliopsida</taxon>
        <taxon>eudicotyledons</taxon>
        <taxon>Gunneridae</taxon>
        <taxon>Pentapetalae</taxon>
        <taxon>rosids</taxon>
        <taxon>fabids</taxon>
        <taxon>Malpighiales</taxon>
        <taxon>Euphorbiaceae</taxon>
        <taxon>Crotonoideae</taxon>
        <taxon>Jatropheae</taxon>
        <taxon>Jatropha</taxon>
    </lineage>
</organism>
<dbReference type="Proteomes" id="UP000027138">
    <property type="component" value="Unassembled WGS sequence"/>
</dbReference>
<evidence type="ECO:0000313" key="1">
    <source>
        <dbReference type="EMBL" id="KDP24578.1"/>
    </source>
</evidence>
<dbReference type="EMBL" id="KK915107">
    <property type="protein sequence ID" value="KDP24578.1"/>
    <property type="molecule type" value="Genomic_DNA"/>
</dbReference>
<proteinExistence type="predicted"/>
<dbReference type="AlphaFoldDB" id="A0A067JP12"/>
<reference evidence="1 2" key="1">
    <citation type="journal article" date="2014" name="PLoS ONE">
        <title>Global Analysis of Gene Expression Profiles in Physic Nut (Jatropha curcas L.) Seedlings Exposed to Salt Stress.</title>
        <authorList>
            <person name="Zhang L."/>
            <person name="Zhang C."/>
            <person name="Wu P."/>
            <person name="Chen Y."/>
            <person name="Li M."/>
            <person name="Jiang H."/>
            <person name="Wu G."/>
        </authorList>
    </citation>
    <scope>NUCLEOTIDE SEQUENCE [LARGE SCALE GENOMIC DNA]</scope>
    <source>
        <strain evidence="2">cv. GZQX0401</strain>
        <tissue evidence="1">Young leaves</tissue>
    </source>
</reference>
<sequence length="91" mass="9948">MLETHIVSPYRMSPPVCTHVSIADYNEVSQLYEAVCLKVAMARLSDEHVSRVSMACNTHRPISENQTVDATIGAGAPSYVTIKARSQIRSG</sequence>
<protein>
    <submittedName>
        <fullName evidence="1">Uncharacterized protein</fullName>
    </submittedName>
</protein>